<sequence>MINRARNGMLGVYINSPKQYSFLSPPLSGVFVPLDSRKVALIFSSILLPARPPCVQIQTEFHLYHKGDGIHHKEHDVVKEYARVFQMYNELKKRYNKEVKTNQRQNETVAMLSVSFNHLITLT</sequence>
<protein>
    <submittedName>
        <fullName evidence="1">Uncharacterized protein</fullName>
    </submittedName>
</protein>
<dbReference type="AlphaFoldDB" id="A0A2D4PN62"/>
<dbReference type="EMBL" id="IACN01072276">
    <property type="protein sequence ID" value="LAB58586.1"/>
    <property type="molecule type" value="Transcribed_RNA"/>
</dbReference>
<organism evidence="1">
    <name type="scientific">Micrurus surinamensis</name>
    <name type="common">Surinam coral snake</name>
    <dbReference type="NCBI Taxonomy" id="129470"/>
    <lineage>
        <taxon>Eukaryota</taxon>
        <taxon>Metazoa</taxon>
        <taxon>Chordata</taxon>
        <taxon>Craniata</taxon>
        <taxon>Vertebrata</taxon>
        <taxon>Euteleostomi</taxon>
        <taxon>Lepidosauria</taxon>
        <taxon>Squamata</taxon>
        <taxon>Bifurcata</taxon>
        <taxon>Unidentata</taxon>
        <taxon>Episquamata</taxon>
        <taxon>Toxicofera</taxon>
        <taxon>Serpentes</taxon>
        <taxon>Colubroidea</taxon>
        <taxon>Elapidae</taxon>
        <taxon>Elapinae</taxon>
        <taxon>Micrurus</taxon>
    </lineage>
</organism>
<evidence type="ECO:0000313" key="1">
    <source>
        <dbReference type="EMBL" id="LAB58586.1"/>
    </source>
</evidence>
<proteinExistence type="predicted"/>
<accession>A0A2D4PN62</accession>
<reference evidence="1" key="2">
    <citation type="submission" date="2017-11" db="EMBL/GenBank/DDBJ databases">
        <title>Coralsnake Venomics: Analyses of Venom Gland Transcriptomes and Proteomes of Six Brazilian Taxa.</title>
        <authorList>
            <person name="Aird S.D."/>
            <person name="Jorge da Silva N."/>
            <person name="Qiu L."/>
            <person name="Villar-Briones A."/>
            <person name="Aparecida-Saddi V."/>
            <person name="Campos-Telles M.P."/>
            <person name="Grau M."/>
            <person name="Mikheyev A.S."/>
        </authorList>
    </citation>
    <scope>NUCLEOTIDE SEQUENCE</scope>
    <source>
        <tissue evidence="1">Venom_gland</tissue>
    </source>
</reference>
<name>A0A2D4PN62_MICSU</name>
<reference evidence="1" key="1">
    <citation type="submission" date="2017-07" db="EMBL/GenBank/DDBJ databases">
        <authorList>
            <person name="Mikheyev A."/>
            <person name="Grau M."/>
        </authorList>
    </citation>
    <scope>NUCLEOTIDE SEQUENCE</scope>
    <source>
        <tissue evidence="1">Venom_gland</tissue>
    </source>
</reference>